<dbReference type="STRING" id="252514.A3224_06820"/>
<accession>A0A143HM39</accession>
<evidence type="ECO:0000313" key="2">
    <source>
        <dbReference type="Proteomes" id="UP000076077"/>
    </source>
</evidence>
<dbReference type="PANTHER" id="PTHR23416">
    <property type="entry name" value="SIALIC ACID SYNTHASE-RELATED"/>
    <property type="match status" value="1"/>
</dbReference>
<dbReference type="InterPro" id="IPR051159">
    <property type="entry name" value="Hexapeptide_acetyltransf"/>
</dbReference>
<dbReference type="Proteomes" id="UP000076077">
    <property type="component" value="Chromosome"/>
</dbReference>
<proteinExistence type="predicted"/>
<dbReference type="GO" id="GO:0016740">
    <property type="term" value="F:transferase activity"/>
    <property type="evidence" value="ECO:0007669"/>
    <property type="project" value="UniProtKB-KW"/>
</dbReference>
<name>A0A143HM39_MICTH</name>
<sequence>MRRDHKPYWLKRWQYKLRKWRARYFLLPQFDSVGKDPEIMNPGSVHVFGGNIRLGDYPHLISTPDNCIRLTTLGHKGADAFITIGDYVLISPGVRISAAESIAIGDACMIAANVYISDSDWHGLYNRTRPFRCTAPVSLGNNVWVGDSAIICKGVHIGDNSVVGAGSVVTKDVPDNTVVAGNPAREIKKLNPRRRMITREALFADAFRQAHNMDALDKMLLDGNSLWGWLRSLVLPRRGD</sequence>
<dbReference type="InterPro" id="IPR001451">
    <property type="entry name" value="Hexapep"/>
</dbReference>
<dbReference type="Pfam" id="PF00132">
    <property type="entry name" value="Hexapep"/>
    <property type="match status" value="1"/>
</dbReference>
<evidence type="ECO:0000313" key="1">
    <source>
        <dbReference type="EMBL" id="AMX02332.1"/>
    </source>
</evidence>
<dbReference type="CDD" id="cd04647">
    <property type="entry name" value="LbH_MAT_like"/>
    <property type="match status" value="1"/>
</dbReference>
<dbReference type="AlphaFoldDB" id="A0A143HM39"/>
<dbReference type="InterPro" id="IPR011004">
    <property type="entry name" value="Trimer_LpxA-like_sf"/>
</dbReference>
<keyword evidence="1" id="KW-0808">Transferase</keyword>
<dbReference type="PROSITE" id="PS00101">
    <property type="entry name" value="HEXAPEP_TRANSFERASES"/>
    <property type="match status" value="1"/>
</dbReference>
<dbReference type="SUPFAM" id="SSF51161">
    <property type="entry name" value="Trimeric LpxA-like enzymes"/>
    <property type="match status" value="1"/>
</dbReference>
<dbReference type="KEGG" id="mthd:A3224_06820"/>
<protein>
    <submittedName>
        <fullName evidence="1">Acetyltransferase</fullName>
    </submittedName>
</protein>
<keyword evidence="2" id="KW-1185">Reference proteome</keyword>
<dbReference type="InterPro" id="IPR018357">
    <property type="entry name" value="Hexapep_transf_CS"/>
</dbReference>
<organism evidence="1 2">
    <name type="scientific">Microbulbifer thermotolerans</name>
    <dbReference type="NCBI Taxonomy" id="252514"/>
    <lineage>
        <taxon>Bacteria</taxon>
        <taxon>Pseudomonadati</taxon>
        <taxon>Pseudomonadota</taxon>
        <taxon>Gammaproteobacteria</taxon>
        <taxon>Cellvibrionales</taxon>
        <taxon>Microbulbiferaceae</taxon>
        <taxon>Microbulbifer</taxon>
    </lineage>
</organism>
<dbReference type="OrthoDB" id="9815592at2"/>
<dbReference type="GeneID" id="76607760"/>
<reference evidence="2" key="1">
    <citation type="submission" date="2016-03" db="EMBL/GenBank/DDBJ databases">
        <authorList>
            <person name="Lee Y.-S."/>
            <person name="Choi Y.-L."/>
        </authorList>
    </citation>
    <scope>NUCLEOTIDE SEQUENCE [LARGE SCALE GENOMIC DNA]</scope>
    <source>
        <strain evidence="2">DAU221</strain>
    </source>
</reference>
<dbReference type="EMBL" id="CP014864">
    <property type="protein sequence ID" value="AMX02332.1"/>
    <property type="molecule type" value="Genomic_DNA"/>
</dbReference>
<gene>
    <name evidence="1" type="ORF">A3224_06820</name>
</gene>
<dbReference type="Pfam" id="PF14602">
    <property type="entry name" value="Hexapep_2"/>
    <property type="match status" value="1"/>
</dbReference>
<dbReference type="Gene3D" id="2.160.10.10">
    <property type="entry name" value="Hexapeptide repeat proteins"/>
    <property type="match status" value="1"/>
</dbReference>
<dbReference type="RefSeq" id="WP_067152833.1">
    <property type="nucleotide sequence ID" value="NZ_CP014864.1"/>
</dbReference>